<dbReference type="AlphaFoldDB" id="A0A518CQT1"/>
<name>A0A518CQT1_9PLAN</name>
<dbReference type="KEGG" id="plon:Pla110_33200"/>
<dbReference type="Proteomes" id="UP000317178">
    <property type="component" value="Chromosome"/>
</dbReference>
<accession>A0A518CQT1</accession>
<evidence type="ECO:0000313" key="1">
    <source>
        <dbReference type="EMBL" id="QDU81578.1"/>
    </source>
</evidence>
<protein>
    <submittedName>
        <fullName evidence="1">Uncharacterized protein</fullName>
    </submittedName>
</protein>
<sequence>MSNKSSKPETARVSITVRSKYVEMVMKYGKQYNMNWRSVLTKLVEAALPKIVDSDQTPFLVSIDESKLKTPEDLHDQMREIESDLLGYYFETQADYLRREKEFWENARGDDGFKIVE</sequence>
<evidence type="ECO:0000313" key="2">
    <source>
        <dbReference type="Proteomes" id="UP000317178"/>
    </source>
</evidence>
<reference evidence="1 2" key="1">
    <citation type="submission" date="2019-02" db="EMBL/GenBank/DDBJ databases">
        <title>Deep-cultivation of Planctomycetes and their phenomic and genomic characterization uncovers novel biology.</title>
        <authorList>
            <person name="Wiegand S."/>
            <person name="Jogler M."/>
            <person name="Boedeker C."/>
            <person name="Pinto D."/>
            <person name="Vollmers J."/>
            <person name="Rivas-Marin E."/>
            <person name="Kohn T."/>
            <person name="Peeters S.H."/>
            <person name="Heuer A."/>
            <person name="Rast P."/>
            <person name="Oberbeckmann S."/>
            <person name="Bunk B."/>
            <person name="Jeske O."/>
            <person name="Meyerdierks A."/>
            <person name="Storesund J.E."/>
            <person name="Kallscheuer N."/>
            <person name="Luecker S."/>
            <person name="Lage O.M."/>
            <person name="Pohl T."/>
            <person name="Merkel B.J."/>
            <person name="Hornburger P."/>
            <person name="Mueller R.-W."/>
            <person name="Bruemmer F."/>
            <person name="Labrenz M."/>
            <person name="Spormann A.M."/>
            <person name="Op den Camp H."/>
            <person name="Overmann J."/>
            <person name="Amann R."/>
            <person name="Jetten M.S.M."/>
            <person name="Mascher T."/>
            <person name="Medema M.H."/>
            <person name="Devos D.P."/>
            <person name="Kaster A.-K."/>
            <person name="Ovreas L."/>
            <person name="Rohde M."/>
            <person name="Galperin M.Y."/>
            <person name="Jogler C."/>
        </authorList>
    </citation>
    <scope>NUCLEOTIDE SEQUENCE [LARGE SCALE GENOMIC DNA]</scope>
    <source>
        <strain evidence="1 2">Pla110</strain>
    </source>
</reference>
<proteinExistence type="predicted"/>
<gene>
    <name evidence="1" type="ORF">Pla110_33200</name>
</gene>
<keyword evidence="2" id="KW-1185">Reference proteome</keyword>
<dbReference type="EMBL" id="CP036281">
    <property type="protein sequence ID" value="QDU81578.1"/>
    <property type="molecule type" value="Genomic_DNA"/>
</dbReference>
<organism evidence="1 2">
    <name type="scientific">Polystyrenella longa</name>
    <dbReference type="NCBI Taxonomy" id="2528007"/>
    <lineage>
        <taxon>Bacteria</taxon>
        <taxon>Pseudomonadati</taxon>
        <taxon>Planctomycetota</taxon>
        <taxon>Planctomycetia</taxon>
        <taxon>Planctomycetales</taxon>
        <taxon>Planctomycetaceae</taxon>
        <taxon>Polystyrenella</taxon>
    </lineage>
</organism>